<evidence type="ECO:0000256" key="3">
    <source>
        <dbReference type="ARBA" id="ARBA00022475"/>
    </source>
</evidence>
<keyword evidence="6 7" id="KW-0472">Membrane</keyword>
<sequence length="300" mass="33277">MTAASITPAAGAKSPSADIPFNKKPVSPAKIIGTVIGYVAMIAIAAFTLLPFIWMLLASVKPNNEVFMVPFKWLPSVWHFENYINIWTKSDMLLWVGNTVFFAIIVTFLQVFTGSFAAYGFSRIKFAGRNALFLVYIATMAVPWQSYMIPQFKMLSSWGLVDTRWSIVLLQAFGAFGVFMMKQFYDTIPEELAEAARLDGLSEFGIYSRIVLPLSGPSIAALGIITFTNTWNDYMGPLIYLRSQNLQTIQLGLKTFISQFNADYAMIMTGSVLSILPILVVFLIGQKQFIEGIATSGMKG</sequence>
<dbReference type="GO" id="GO:0005886">
    <property type="term" value="C:plasma membrane"/>
    <property type="evidence" value="ECO:0007669"/>
    <property type="project" value="UniProtKB-SubCell"/>
</dbReference>
<evidence type="ECO:0000256" key="1">
    <source>
        <dbReference type="ARBA" id="ARBA00004651"/>
    </source>
</evidence>
<dbReference type="STRING" id="1437608.GCA_000771645_01535"/>
<dbReference type="Proteomes" id="UP000029108">
    <property type="component" value="Unassembled WGS sequence"/>
</dbReference>
<name>A0A086ZKG3_9BIFI</name>
<keyword evidence="4 7" id="KW-0812">Transmembrane</keyword>
<dbReference type="PROSITE" id="PS50928">
    <property type="entry name" value="ABC_TM1"/>
    <property type="match status" value="1"/>
</dbReference>
<comment type="caution">
    <text evidence="9">The sequence shown here is derived from an EMBL/GenBank/DDBJ whole genome shotgun (WGS) entry which is preliminary data.</text>
</comment>
<organism evidence="9 10">
    <name type="scientific">Bifidobacterium biavatii DSM 23969</name>
    <dbReference type="NCBI Taxonomy" id="1437608"/>
    <lineage>
        <taxon>Bacteria</taxon>
        <taxon>Bacillati</taxon>
        <taxon>Actinomycetota</taxon>
        <taxon>Actinomycetes</taxon>
        <taxon>Bifidobacteriales</taxon>
        <taxon>Bifidobacteriaceae</taxon>
        <taxon>Bifidobacterium</taxon>
    </lineage>
</organism>
<evidence type="ECO:0000259" key="8">
    <source>
        <dbReference type="PROSITE" id="PS50928"/>
    </source>
</evidence>
<dbReference type="eggNOG" id="COG0395">
    <property type="taxonomic scope" value="Bacteria"/>
</dbReference>
<comment type="subcellular location">
    <subcellularLocation>
        <location evidence="1 7">Cell membrane</location>
        <topology evidence="1 7">Multi-pass membrane protein</topology>
    </subcellularLocation>
</comment>
<comment type="similarity">
    <text evidence="7">Belongs to the binding-protein-dependent transport system permease family.</text>
</comment>
<accession>A0A086ZKG3</accession>
<evidence type="ECO:0000256" key="7">
    <source>
        <dbReference type="RuleBase" id="RU363032"/>
    </source>
</evidence>
<dbReference type="InterPro" id="IPR000515">
    <property type="entry name" value="MetI-like"/>
</dbReference>
<dbReference type="InterPro" id="IPR035906">
    <property type="entry name" value="MetI-like_sf"/>
</dbReference>
<feature type="domain" description="ABC transmembrane type-1" evidence="8">
    <location>
        <begin position="96"/>
        <end position="285"/>
    </location>
</feature>
<feature type="transmembrane region" description="Helical" evidence="7">
    <location>
        <begin position="131"/>
        <end position="147"/>
    </location>
</feature>
<dbReference type="CDD" id="cd06261">
    <property type="entry name" value="TM_PBP2"/>
    <property type="match status" value="1"/>
</dbReference>
<evidence type="ECO:0000256" key="2">
    <source>
        <dbReference type="ARBA" id="ARBA00022448"/>
    </source>
</evidence>
<protein>
    <submittedName>
        <fullName evidence="9">ABC transporter, permease protein, probably The fructooligosaccharide porter</fullName>
    </submittedName>
</protein>
<feature type="transmembrane region" description="Helical" evidence="7">
    <location>
        <begin position="167"/>
        <end position="185"/>
    </location>
</feature>
<feature type="transmembrane region" description="Helical" evidence="7">
    <location>
        <begin position="206"/>
        <end position="227"/>
    </location>
</feature>
<dbReference type="PANTHER" id="PTHR43744:SF12">
    <property type="entry name" value="ABC TRANSPORTER PERMEASE PROTEIN MG189-RELATED"/>
    <property type="match status" value="1"/>
</dbReference>
<evidence type="ECO:0000256" key="6">
    <source>
        <dbReference type="ARBA" id="ARBA00023136"/>
    </source>
</evidence>
<keyword evidence="2 7" id="KW-0813">Transport</keyword>
<dbReference type="GO" id="GO:0055085">
    <property type="term" value="P:transmembrane transport"/>
    <property type="evidence" value="ECO:0007669"/>
    <property type="project" value="InterPro"/>
</dbReference>
<evidence type="ECO:0000313" key="9">
    <source>
        <dbReference type="EMBL" id="KFI47013.1"/>
    </source>
</evidence>
<dbReference type="EMBL" id="JGYN01000038">
    <property type="protein sequence ID" value="KFI47013.1"/>
    <property type="molecule type" value="Genomic_DNA"/>
</dbReference>
<evidence type="ECO:0000256" key="4">
    <source>
        <dbReference type="ARBA" id="ARBA00022692"/>
    </source>
</evidence>
<keyword evidence="10" id="KW-1185">Reference proteome</keyword>
<keyword evidence="5 7" id="KW-1133">Transmembrane helix</keyword>
<feature type="transmembrane region" description="Helical" evidence="7">
    <location>
        <begin position="264"/>
        <end position="284"/>
    </location>
</feature>
<evidence type="ECO:0000256" key="5">
    <source>
        <dbReference type="ARBA" id="ARBA00022989"/>
    </source>
</evidence>
<gene>
    <name evidence="9" type="ORF">BBIA_2380</name>
</gene>
<feature type="transmembrane region" description="Helical" evidence="7">
    <location>
        <begin position="31"/>
        <end position="57"/>
    </location>
</feature>
<dbReference type="PANTHER" id="PTHR43744">
    <property type="entry name" value="ABC TRANSPORTER PERMEASE PROTEIN MG189-RELATED-RELATED"/>
    <property type="match status" value="1"/>
</dbReference>
<keyword evidence="3" id="KW-1003">Cell membrane</keyword>
<dbReference type="OrthoDB" id="61122at2"/>
<feature type="transmembrane region" description="Helical" evidence="7">
    <location>
        <begin position="92"/>
        <end position="119"/>
    </location>
</feature>
<evidence type="ECO:0000313" key="10">
    <source>
        <dbReference type="Proteomes" id="UP000029108"/>
    </source>
</evidence>
<reference evidence="9 10" key="1">
    <citation type="submission" date="2014-03" db="EMBL/GenBank/DDBJ databases">
        <title>Genomics of Bifidobacteria.</title>
        <authorList>
            <person name="Ventura M."/>
            <person name="Milani C."/>
            <person name="Lugli G.A."/>
        </authorList>
    </citation>
    <scope>NUCLEOTIDE SEQUENCE [LARGE SCALE GENOMIC DNA]</scope>
    <source>
        <strain evidence="9 10">DSM 23969</strain>
    </source>
</reference>
<dbReference type="RefSeq" id="WP_081892390.1">
    <property type="nucleotide sequence ID" value="NZ_JDUU01000003.1"/>
</dbReference>
<dbReference type="SUPFAM" id="SSF161098">
    <property type="entry name" value="MetI-like"/>
    <property type="match status" value="1"/>
</dbReference>
<dbReference type="Gene3D" id="1.10.3720.10">
    <property type="entry name" value="MetI-like"/>
    <property type="match status" value="1"/>
</dbReference>
<proteinExistence type="inferred from homology"/>
<dbReference type="AlphaFoldDB" id="A0A086ZKG3"/>
<dbReference type="Pfam" id="PF00528">
    <property type="entry name" value="BPD_transp_1"/>
    <property type="match status" value="1"/>
</dbReference>